<proteinExistence type="predicted"/>
<keyword evidence="8" id="KW-1185">Reference proteome</keyword>
<protein>
    <recommendedName>
        <fullName evidence="6">EXS domain-containing protein</fullName>
    </recommendedName>
</protein>
<feature type="transmembrane region" description="Helical" evidence="5">
    <location>
        <begin position="306"/>
        <end position="325"/>
    </location>
</feature>
<accession>A0A1E7F7E5</accession>
<evidence type="ECO:0000259" key="6">
    <source>
        <dbReference type="PROSITE" id="PS51380"/>
    </source>
</evidence>
<dbReference type="EMBL" id="KV784361">
    <property type="protein sequence ID" value="OEU14024.1"/>
    <property type="molecule type" value="Genomic_DNA"/>
</dbReference>
<evidence type="ECO:0000256" key="1">
    <source>
        <dbReference type="ARBA" id="ARBA00004141"/>
    </source>
</evidence>
<dbReference type="Pfam" id="PF03124">
    <property type="entry name" value="EXS"/>
    <property type="match status" value="1"/>
</dbReference>
<evidence type="ECO:0000256" key="4">
    <source>
        <dbReference type="ARBA" id="ARBA00023136"/>
    </source>
</evidence>
<dbReference type="InParanoid" id="A0A1E7F7E5"/>
<feature type="transmembrane region" description="Helical" evidence="5">
    <location>
        <begin position="369"/>
        <end position="387"/>
    </location>
</feature>
<name>A0A1E7F7E5_9STRA</name>
<evidence type="ECO:0000256" key="5">
    <source>
        <dbReference type="SAM" id="Phobius"/>
    </source>
</evidence>
<feature type="domain" description="EXS" evidence="6">
    <location>
        <begin position="304"/>
        <end position="503"/>
    </location>
</feature>
<feature type="transmembrane region" description="Helical" evidence="5">
    <location>
        <begin position="66"/>
        <end position="87"/>
    </location>
</feature>
<feature type="transmembrane region" description="Helical" evidence="5">
    <location>
        <begin position="207"/>
        <end position="230"/>
    </location>
</feature>
<organism evidence="7 8">
    <name type="scientific">Fragilariopsis cylindrus CCMP1102</name>
    <dbReference type="NCBI Taxonomy" id="635003"/>
    <lineage>
        <taxon>Eukaryota</taxon>
        <taxon>Sar</taxon>
        <taxon>Stramenopiles</taxon>
        <taxon>Ochrophyta</taxon>
        <taxon>Bacillariophyta</taxon>
        <taxon>Bacillariophyceae</taxon>
        <taxon>Bacillariophycidae</taxon>
        <taxon>Bacillariales</taxon>
        <taxon>Bacillariaceae</taxon>
        <taxon>Fragilariopsis</taxon>
    </lineage>
</organism>
<feature type="transmembrane region" description="Helical" evidence="5">
    <location>
        <begin position="274"/>
        <end position="291"/>
    </location>
</feature>
<keyword evidence="3 5" id="KW-1133">Transmembrane helix</keyword>
<dbReference type="Proteomes" id="UP000095751">
    <property type="component" value="Unassembled WGS sequence"/>
</dbReference>
<evidence type="ECO:0000313" key="8">
    <source>
        <dbReference type="Proteomes" id="UP000095751"/>
    </source>
</evidence>
<dbReference type="PANTHER" id="PTHR10783">
    <property type="entry name" value="XENOTROPIC AND POLYTROPIC RETROVIRUS RECEPTOR 1-RELATED"/>
    <property type="match status" value="1"/>
</dbReference>
<dbReference type="KEGG" id="fcy:FRACYDRAFT_189574"/>
<dbReference type="OrthoDB" id="9970435at2759"/>
<feature type="transmembrane region" description="Helical" evidence="5">
    <location>
        <begin position="9"/>
        <end position="27"/>
    </location>
</feature>
<keyword evidence="2 5" id="KW-0812">Transmembrane</keyword>
<evidence type="ECO:0000256" key="3">
    <source>
        <dbReference type="ARBA" id="ARBA00022989"/>
    </source>
</evidence>
<dbReference type="PROSITE" id="PS51380">
    <property type="entry name" value="EXS"/>
    <property type="match status" value="1"/>
</dbReference>
<feature type="transmembrane region" description="Helical" evidence="5">
    <location>
        <begin position="535"/>
        <end position="557"/>
    </location>
</feature>
<gene>
    <name evidence="7" type="ORF">FRACYDRAFT_189574</name>
</gene>
<dbReference type="PANTHER" id="PTHR10783:SF46">
    <property type="entry name" value="PROTEIN ERD1 HOMOLOG 2"/>
    <property type="match status" value="1"/>
</dbReference>
<dbReference type="GO" id="GO:0005737">
    <property type="term" value="C:cytoplasm"/>
    <property type="evidence" value="ECO:0007669"/>
    <property type="project" value="TreeGrafter"/>
</dbReference>
<feature type="transmembrane region" description="Helical" evidence="5">
    <location>
        <begin position="167"/>
        <end position="187"/>
    </location>
</feature>
<evidence type="ECO:0000313" key="7">
    <source>
        <dbReference type="EMBL" id="OEU14024.1"/>
    </source>
</evidence>
<dbReference type="AlphaFoldDB" id="A0A1E7F7E5"/>
<reference evidence="7 8" key="1">
    <citation type="submission" date="2016-09" db="EMBL/GenBank/DDBJ databases">
        <title>Extensive genetic diversity and differential bi-allelic expression allows diatom success in the polar Southern Ocean.</title>
        <authorList>
            <consortium name="DOE Joint Genome Institute"/>
            <person name="Mock T."/>
            <person name="Otillar R.P."/>
            <person name="Strauss J."/>
            <person name="Dupont C."/>
            <person name="Frickenhaus S."/>
            <person name="Maumus F."/>
            <person name="Mcmullan M."/>
            <person name="Sanges R."/>
            <person name="Schmutz J."/>
            <person name="Toseland A."/>
            <person name="Valas R."/>
            <person name="Veluchamy A."/>
            <person name="Ward B.J."/>
            <person name="Allen A."/>
            <person name="Barry K."/>
            <person name="Falciatore A."/>
            <person name="Ferrante M."/>
            <person name="Fortunato A.E."/>
            <person name="Gloeckner G."/>
            <person name="Gruber A."/>
            <person name="Hipkin R."/>
            <person name="Janech M."/>
            <person name="Kroth P."/>
            <person name="Leese F."/>
            <person name="Lindquist E."/>
            <person name="Lyon B.R."/>
            <person name="Martin J."/>
            <person name="Mayer C."/>
            <person name="Parker M."/>
            <person name="Quesneville H."/>
            <person name="Raymond J."/>
            <person name="Uhlig C."/>
            <person name="Valentin K.U."/>
            <person name="Worden A.Z."/>
            <person name="Armbrust E.V."/>
            <person name="Bowler C."/>
            <person name="Green B."/>
            <person name="Moulton V."/>
            <person name="Van Oosterhout C."/>
            <person name="Grigoriev I."/>
        </authorList>
    </citation>
    <scope>NUCLEOTIDE SEQUENCE [LARGE SCALE GENOMIC DNA]</scope>
    <source>
        <strain evidence="7 8">CCMP1102</strain>
    </source>
</reference>
<keyword evidence="4 5" id="KW-0472">Membrane</keyword>
<sequence length="562" mass="64753">MTTNDNNRLGKKILSVSILLLAFWILVDNESISTASQNNNNNNNNKRIHHLAVWTALHRHPPCLRIYRALLELNLMLWGLAASLYLWKYTVGENMVGYLLFQPADHDFTKDTDIYFTESNNNNNNNDSIIVVDDDDDHDNEPNYTATNTNGINSNFEHIIPPSPETILHAALDFLILILVTLFLFTISSAEGGRYVDGMESLHTFRWVAQIAAPIFPLVLFLIFCIAVVVPLDKRRSQWQILSYTIGAPLYNVTFRDGFIGDILTSSVRPLQDIAFTVFYLFSGLQGWWSQSYDLDAADLPLESNWMLHTMILPMCMMSPLWYRFCQNLRQTYDSKSRWPYLGNALKYFIAAEVGVFGVYMQTRRQSSLWLMAFVLATLYQIWWDVFMDWNLLEVVQLRKTRIYSVSWMYWSIFGINIVLRFCWTLSFLPPHYLNRAGVLSETFDGDITMYINPIIASAEIVRRIMWGWIRVENEAINDDNKESSESSNLEEFKSMAMNDTFLDDDDGTLSSSSSSTPFSKGLWTPRKMYDMTEIQILGELCIYVTIFTGLGLLAAAHRETQ</sequence>
<dbReference type="InterPro" id="IPR004342">
    <property type="entry name" value="EXS_C"/>
</dbReference>
<dbReference type="GO" id="GO:0016020">
    <property type="term" value="C:membrane"/>
    <property type="evidence" value="ECO:0007669"/>
    <property type="project" value="UniProtKB-SubCell"/>
</dbReference>
<feature type="transmembrane region" description="Helical" evidence="5">
    <location>
        <begin position="408"/>
        <end position="429"/>
    </location>
</feature>
<comment type="subcellular location">
    <subcellularLocation>
        <location evidence="1">Membrane</location>
        <topology evidence="1">Multi-pass membrane protein</topology>
    </subcellularLocation>
</comment>
<evidence type="ECO:0000256" key="2">
    <source>
        <dbReference type="ARBA" id="ARBA00022692"/>
    </source>
</evidence>
<feature type="transmembrane region" description="Helical" evidence="5">
    <location>
        <begin position="345"/>
        <end position="363"/>
    </location>
</feature>